<evidence type="ECO:0000256" key="1">
    <source>
        <dbReference type="ARBA" id="ARBA00008069"/>
    </source>
</evidence>
<proteinExistence type="inferred from homology"/>
<sequence>MDISTLNIKELHELYINKETTVNEVVSLYMGNIIKNNEKINAYLEIFSDVADYVKLAQEKIDNGTATFLTGVPIAIKDNMLFMGHIASAGSKMLENYVAPYTSPVIQELLNQGAIILGRTNMDEFAMGSSTESSSFGNTLNPLDITRVPGGSSGGSAAAVSMYGALVSLGSDTGGSIRQPAAYCGLVGLKPTYGTVSRYGLIAMASSFDQIGPLAKNIDDAEILYNALSIPDSMDQTLVPIIKRNEYKKEFKKIIGIPRDFIKDGVDPEIMDAFNKTVSGLKDMGYEIVDIKLPLTPLSLAVYYVIQPAEVSSNLGRFDGLRFGFHPDDANLNLNDYYEKVRTGGFGLEVRRRCILGAFILSHGYYDAYYNKAIALQKAIKNEFINAFKDVDIIMLPTAPGLPFKFGEKSDSPLAMYLEDLFTAPGNIAGIPGITVPVRYNKDSLPVGVQAYASHFNEEHLFTIGRDIENLNNKNNE</sequence>
<accession>A0A1F6WQ94</accession>
<evidence type="ECO:0000256" key="4">
    <source>
        <dbReference type="ARBA" id="ARBA00022840"/>
    </source>
</evidence>
<dbReference type="Proteomes" id="UP000178184">
    <property type="component" value="Unassembled WGS sequence"/>
</dbReference>
<comment type="subunit">
    <text evidence="7">Heterotrimer of A, B and C subunits.</text>
</comment>
<protein>
    <recommendedName>
        <fullName evidence="7">Glutamyl-tRNA(Gln) amidotransferase subunit A</fullName>
        <shortName evidence="7">Glu-ADT subunit A</shortName>
        <ecNumber evidence="7">6.3.5.7</ecNumber>
    </recommendedName>
</protein>
<dbReference type="PROSITE" id="PS00571">
    <property type="entry name" value="AMIDASES"/>
    <property type="match status" value="1"/>
</dbReference>
<organism evidence="9 10">
    <name type="scientific">Candidatus Nomurabacteria bacterium RIFCSPLOWO2_01_FULL_33_17</name>
    <dbReference type="NCBI Taxonomy" id="1801764"/>
    <lineage>
        <taxon>Bacteria</taxon>
        <taxon>Candidatus Nomuraibacteriota</taxon>
    </lineage>
</organism>
<evidence type="ECO:0000256" key="3">
    <source>
        <dbReference type="ARBA" id="ARBA00022741"/>
    </source>
</evidence>
<keyword evidence="5 7" id="KW-0648">Protein biosynthesis</keyword>
<feature type="domain" description="Amidase" evidence="8">
    <location>
        <begin position="24"/>
        <end position="461"/>
    </location>
</feature>
<feature type="active site" description="Acyl-ester intermediate" evidence="7">
    <location>
        <position position="176"/>
    </location>
</feature>
<dbReference type="GO" id="GO:0006412">
    <property type="term" value="P:translation"/>
    <property type="evidence" value="ECO:0007669"/>
    <property type="project" value="UniProtKB-UniRule"/>
</dbReference>
<dbReference type="HAMAP" id="MF_00120">
    <property type="entry name" value="GatA"/>
    <property type="match status" value="1"/>
</dbReference>
<evidence type="ECO:0000256" key="6">
    <source>
        <dbReference type="ARBA" id="ARBA00047407"/>
    </source>
</evidence>
<evidence type="ECO:0000313" key="10">
    <source>
        <dbReference type="Proteomes" id="UP000178184"/>
    </source>
</evidence>
<keyword evidence="4 7" id="KW-0067">ATP-binding</keyword>
<comment type="similarity">
    <text evidence="1 7">Belongs to the amidase family. GatA subfamily.</text>
</comment>
<keyword evidence="3 7" id="KW-0547">Nucleotide-binding</keyword>
<dbReference type="PANTHER" id="PTHR11895">
    <property type="entry name" value="TRANSAMIDASE"/>
    <property type="match status" value="1"/>
</dbReference>
<dbReference type="InterPro" id="IPR020556">
    <property type="entry name" value="Amidase_CS"/>
</dbReference>
<comment type="function">
    <text evidence="7">Allows the formation of correctly charged Gln-tRNA(Gln) through the transamidation of misacylated Glu-tRNA(Gln) in organisms which lack glutaminyl-tRNA synthetase. The reaction takes place in the presence of glutamine and ATP through an activated gamma-phospho-Glu-tRNA(Gln).</text>
</comment>
<dbReference type="InterPro" id="IPR000120">
    <property type="entry name" value="Amidase"/>
</dbReference>
<evidence type="ECO:0000313" key="9">
    <source>
        <dbReference type="EMBL" id="OGI83915.1"/>
    </source>
</evidence>
<dbReference type="SUPFAM" id="SSF75304">
    <property type="entry name" value="Amidase signature (AS) enzymes"/>
    <property type="match status" value="1"/>
</dbReference>
<comment type="caution">
    <text evidence="9">The sequence shown here is derived from an EMBL/GenBank/DDBJ whole genome shotgun (WGS) entry which is preliminary data.</text>
</comment>
<dbReference type="EC" id="6.3.5.7" evidence="7"/>
<dbReference type="Pfam" id="PF01425">
    <property type="entry name" value="Amidase"/>
    <property type="match status" value="1"/>
</dbReference>
<dbReference type="InterPro" id="IPR004412">
    <property type="entry name" value="GatA"/>
</dbReference>
<dbReference type="EMBL" id="MFUO01000017">
    <property type="protein sequence ID" value="OGI83915.1"/>
    <property type="molecule type" value="Genomic_DNA"/>
</dbReference>
<dbReference type="InterPro" id="IPR036928">
    <property type="entry name" value="AS_sf"/>
</dbReference>
<dbReference type="Gene3D" id="3.90.1300.10">
    <property type="entry name" value="Amidase signature (AS) domain"/>
    <property type="match status" value="1"/>
</dbReference>
<dbReference type="PANTHER" id="PTHR11895:SF151">
    <property type="entry name" value="GLUTAMYL-TRNA(GLN) AMIDOTRANSFERASE SUBUNIT A"/>
    <property type="match status" value="1"/>
</dbReference>
<dbReference type="GO" id="GO:0050567">
    <property type="term" value="F:glutaminyl-tRNA synthase (glutamine-hydrolyzing) activity"/>
    <property type="evidence" value="ECO:0007669"/>
    <property type="project" value="UniProtKB-UniRule"/>
</dbReference>
<evidence type="ECO:0000259" key="8">
    <source>
        <dbReference type="Pfam" id="PF01425"/>
    </source>
</evidence>
<name>A0A1F6WQ94_9BACT</name>
<reference evidence="9 10" key="1">
    <citation type="journal article" date="2016" name="Nat. Commun.">
        <title>Thousands of microbial genomes shed light on interconnected biogeochemical processes in an aquifer system.</title>
        <authorList>
            <person name="Anantharaman K."/>
            <person name="Brown C.T."/>
            <person name="Hug L.A."/>
            <person name="Sharon I."/>
            <person name="Castelle C.J."/>
            <person name="Probst A.J."/>
            <person name="Thomas B.C."/>
            <person name="Singh A."/>
            <person name="Wilkins M.J."/>
            <person name="Karaoz U."/>
            <person name="Brodie E.L."/>
            <person name="Williams K.H."/>
            <person name="Hubbard S.S."/>
            <person name="Banfield J.F."/>
        </authorList>
    </citation>
    <scope>NUCLEOTIDE SEQUENCE [LARGE SCALE GENOMIC DNA]</scope>
</reference>
<comment type="catalytic activity">
    <reaction evidence="6 7">
        <text>L-glutamyl-tRNA(Gln) + L-glutamine + ATP + H2O = L-glutaminyl-tRNA(Gln) + L-glutamate + ADP + phosphate + H(+)</text>
        <dbReference type="Rhea" id="RHEA:17521"/>
        <dbReference type="Rhea" id="RHEA-COMP:9681"/>
        <dbReference type="Rhea" id="RHEA-COMP:9684"/>
        <dbReference type="ChEBI" id="CHEBI:15377"/>
        <dbReference type="ChEBI" id="CHEBI:15378"/>
        <dbReference type="ChEBI" id="CHEBI:29985"/>
        <dbReference type="ChEBI" id="CHEBI:30616"/>
        <dbReference type="ChEBI" id="CHEBI:43474"/>
        <dbReference type="ChEBI" id="CHEBI:58359"/>
        <dbReference type="ChEBI" id="CHEBI:78520"/>
        <dbReference type="ChEBI" id="CHEBI:78521"/>
        <dbReference type="ChEBI" id="CHEBI:456216"/>
        <dbReference type="EC" id="6.3.5.7"/>
    </reaction>
</comment>
<dbReference type="GO" id="GO:0030956">
    <property type="term" value="C:glutamyl-tRNA(Gln) amidotransferase complex"/>
    <property type="evidence" value="ECO:0007669"/>
    <property type="project" value="InterPro"/>
</dbReference>
<evidence type="ECO:0000256" key="5">
    <source>
        <dbReference type="ARBA" id="ARBA00022917"/>
    </source>
</evidence>
<dbReference type="InterPro" id="IPR023631">
    <property type="entry name" value="Amidase_dom"/>
</dbReference>
<dbReference type="AlphaFoldDB" id="A0A1F6WQ94"/>
<feature type="active site" description="Charge relay system" evidence="7">
    <location>
        <position position="152"/>
    </location>
</feature>
<dbReference type="GO" id="GO:0005524">
    <property type="term" value="F:ATP binding"/>
    <property type="evidence" value="ECO:0007669"/>
    <property type="project" value="UniProtKB-KW"/>
</dbReference>
<keyword evidence="2 7" id="KW-0436">Ligase</keyword>
<evidence type="ECO:0000256" key="2">
    <source>
        <dbReference type="ARBA" id="ARBA00022598"/>
    </source>
</evidence>
<feature type="active site" description="Charge relay system" evidence="7">
    <location>
        <position position="77"/>
    </location>
</feature>
<gene>
    <name evidence="7" type="primary">gatA</name>
    <name evidence="9" type="ORF">A2903_01045</name>
</gene>
<evidence type="ECO:0000256" key="7">
    <source>
        <dbReference type="HAMAP-Rule" id="MF_00120"/>
    </source>
</evidence>
<dbReference type="NCBIfam" id="TIGR00132">
    <property type="entry name" value="gatA"/>
    <property type="match status" value="1"/>
</dbReference>
<dbReference type="STRING" id="1801764.A2903_01045"/>